<dbReference type="GO" id="GO:0005524">
    <property type="term" value="F:ATP binding"/>
    <property type="evidence" value="ECO:0007669"/>
    <property type="project" value="InterPro"/>
</dbReference>
<dbReference type="InterPro" id="IPR050235">
    <property type="entry name" value="CK1_Ser-Thr_kinase"/>
</dbReference>
<dbReference type="PROSITE" id="PS50011">
    <property type="entry name" value="PROTEIN_KINASE_DOM"/>
    <property type="match status" value="1"/>
</dbReference>
<dbReference type="EMBL" id="JBGBPQ010000017">
    <property type="protein sequence ID" value="KAL1507761.1"/>
    <property type="molecule type" value="Genomic_DNA"/>
</dbReference>
<dbReference type="InterPro" id="IPR011009">
    <property type="entry name" value="Kinase-like_dom_sf"/>
</dbReference>
<evidence type="ECO:0000313" key="4">
    <source>
        <dbReference type="Proteomes" id="UP001515480"/>
    </source>
</evidence>
<dbReference type="InterPro" id="IPR008271">
    <property type="entry name" value="Ser/Thr_kinase_AS"/>
</dbReference>
<keyword evidence="4" id="KW-1185">Reference proteome</keyword>
<name>A0AB34IUM9_PRYPA</name>
<dbReference type="Proteomes" id="UP001515480">
    <property type="component" value="Unassembled WGS sequence"/>
</dbReference>
<dbReference type="Pfam" id="PF00069">
    <property type="entry name" value="Pkinase"/>
    <property type="match status" value="1"/>
</dbReference>
<evidence type="ECO:0000313" key="3">
    <source>
        <dbReference type="EMBL" id="KAL1507761.1"/>
    </source>
</evidence>
<sequence>MALWMVAARTRTPHEWSRRPTPQLLADPVPPFVNDRLLLSNGVHVQLERQLGEGRFCRVLRGSTHEGPVAVKVPLDPSHSLEGEAAVLRQLSGAAGFPRVYHARHGDPLVLELLGPSMDELWARTTGGTYFAKATVLRMGCGVLHCLRRLHLAGFLHNDVKPANVCLGPPSSERAAMVHLIDFGLATPTNQEAAPAASSPIGTPLFASIAAHQGRPTRAVDDVESLVYSLAFVASGYLPWKQKRHSQTLFMKQRMMTDGCEVLTDSCAAHGLTEEIHSSSVAEAIQALWAEVVACQETRAGVDYEKCIAALGGPSSETVPFEWEL</sequence>
<dbReference type="AlphaFoldDB" id="A0AB34IUM9"/>
<gene>
    <name evidence="3" type="ORF">AB1Y20_007371</name>
</gene>
<dbReference type="SMART" id="SM00220">
    <property type="entry name" value="S_TKc"/>
    <property type="match status" value="1"/>
</dbReference>
<organism evidence="3 4">
    <name type="scientific">Prymnesium parvum</name>
    <name type="common">Toxic golden alga</name>
    <dbReference type="NCBI Taxonomy" id="97485"/>
    <lineage>
        <taxon>Eukaryota</taxon>
        <taxon>Haptista</taxon>
        <taxon>Haptophyta</taxon>
        <taxon>Prymnesiophyceae</taxon>
        <taxon>Prymnesiales</taxon>
        <taxon>Prymnesiaceae</taxon>
        <taxon>Prymnesium</taxon>
    </lineage>
</organism>
<dbReference type="PANTHER" id="PTHR11909">
    <property type="entry name" value="CASEIN KINASE-RELATED"/>
    <property type="match status" value="1"/>
</dbReference>
<dbReference type="EC" id="2.7.11.1" evidence="1"/>
<dbReference type="InterPro" id="IPR000719">
    <property type="entry name" value="Prot_kinase_dom"/>
</dbReference>
<dbReference type="PROSITE" id="PS00108">
    <property type="entry name" value="PROTEIN_KINASE_ST"/>
    <property type="match status" value="1"/>
</dbReference>
<dbReference type="GO" id="GO:0004674">
    <property type="term" value="F:protein serine/threonine kinase activity"/>
    <property type="evidence" value="ECO:0007669"/>
    <property type="project" value="UniProtKB-EC"/>
</dbReference>
<evidence type="ECO:0000256" key="1">
    <source>
        <dbReference type="ARBA" id="ARBA00012513"/>
    </source>
</evidence>
<dbReference type="Gene3D" id="1.10.510.10">
    <property type="entry name" value="Transferase(Phosphotransferase) domain 1"/>
    <property type="match status" value="1"/>
</dbReference>
<reference evidence="3 4" key="1">
    <citation type="journal article" date="2024" name="Science">
        <title>Giant polyketide synthase enzymes in the biosynthesis of giant marine polyether toxins.</title>
        <authorList>
            <person name="Fallon T.R."/>
            <person name="Shende V.V."/>
            <person name="Wierzbicki I.H."/>
            <person name="Pendleton A.L."/>
            <person name="Watervoot N.F."/>
            <person name="Auber R.P."/>
            <person name="Gonzalez D.J."/>
            <person name="Wisecaver J.H."/>
            <person name="Moore B.S."/>
        </authorList>
    </citation>
    <scope>NUCLEOTIDE SEQUENCE [LARGE SCALE GENOMIC DNA]</scope>
    <source>
        <strain evidence="3 4">12B1</strain>
    </source>
</reference>
<feature type="domain" description="Protein kinase" evidence="2">
    <location>
        <begin position="45"/>
        <end position="325"/>
    </location>
</feature>
<comment type="caution">
    <text evidence="3">The sequence shown here is derived from an EMBL/GenBank/DDBJ whole genome shotgun (WGS) entry which is preliminary data.</text>
</comment>
<evidence type="ECO:0000259" key="2">
    <source>
        <dbReference type="PROSITE" id="PS50011"/>
    </source>
</evidence>
<proteinExistence type="predicted"/>
<accession>A0AB34IUM9</accession>
<protein>
    <recommendedName>
        <fullName evidence="1">non-specific serine/threonine protein kinase</fullName>
        <ecNumber evidence="1">2.7.11.1</ecNumber>
    </recommendedName>
</protein>
<dbReference type="SUPFAM" id="SSF56112">
    <property type="entry name" value="Protein kinase-like (PK-like)"/>
    <property type="match status" value="1"/>
</dbReference>